<gene>
    <name evidence="2" type="ORF">OI18_01425</name>
</gene>
<comment type="caution">
    <text evidence="2">The sequence shown here is derived from an EMBL/GenBank/DDBJ whole genome shotgun (WGS) entry which is preliminary data.</text>
</comment>
<dbReference type="EMBL" id="JSVC01000001">
    <property type="protein sequence ID" value="KIC96426.1"/>
    <property type="molecule type" value="Genomic_DNA"/>
</dbReference>
<evidence type="ECO:0000313" key="3">
    <source>
        <dbReference type="Proteomes" id="UP000031408"/>
    </source>
</evidence>
<keyword evidence="3" id="KW-1185">Reference proteome</keyword>
<dbReference type="InterPro" id="IPR043714">
    <property type="entry name" value="DUF5655"/>
</dbReference>
<feature type="domain" description="DUF5655" evidence="1">
    <location>
        <begin position="7"/>
        <end position="118"/>
    </location>
</feature>
<dbReference type="Proteomes" id="UP000031408">
    <property type="component" value="Unassembled WGS sequence"/>
</dbReference>
<dbReference type="Gene3D" id="3.90.1150.200">
    <property type="match status" value="1"/>
</dbReference>
<sequence length="204" mass="23479">MVKDPRIDAYIAKAADFAKPILEHIRMIVHKACPEVTETLKWSMPHFDYKGEMMCSMAAFKGHCVMGFWKASLMKDPMLMDNAASETSMGHLGRITSLKDLPQDKKLVAFIKEAMELNDKGIKVAKKPAAEKKELEIPEELLSALKKNRKARETFEAFSYSHKKEYVEWIAEAKTEPTREKRLIQTIEWLGEGKSRNWKFVKQS</sequence>
<organism evidence="2 3">
    <name type="scientific">Flavihumibacter solisilvae</name>
    <dbReference type="NCBI Taxonomy" id="1349421"/>
    <lineage>
        <taxon>Bacteria</taxon>
        <taxon>Pseudomonadati</taxon>
        <taxon>Bacteroidota</taxon>
        <taxon>Chitinophagia</taxon>
        <taxon>Chitinophagales</taxon>
        <taxon>Chitinophagaceae</taxon>
        <taxon>Flavihumibacter</taxon>
    </lineage>
</organism>
<proteinExistence type="predicted"/>
<dbReference type="STRING" id="1349421.OI18_01425"/>
<dbReference type="Pfam" id="PF13376">
    <property type="entry name" value="OmdA"/>
    <property type="match status" value="1"/>
</dbReference>
<evidence type="ECO:0000259" key="1">
    <source>
        <dbReference type="Pfam" id="PF18899"/>
    </source>
</evidence>
<protein>
    <recommendedName>
        <fullName evidence="1">DUF5655 domain-containing protein</fullName>
    </recommendedName>
</protein>
<evidence type="ECO:0000313" key="2">
    <source>
        <dbReference type="EMBL" id="KIC96426.1"/>
    </source>
</evidence>
<dbReference type="AlphaFoldDB" id="A0A0C1LA83"/>
<reference evidence="2 3" key="1">
    <citation type="submission" date="2014-11" db="EMBL/GenBank/DDBJ databases">
        <title>Genome sequence of Flavihumibacter solisilvae 3-3.</title>
        <authorList>
            <person name="Zhou G."/>
            <person name="Li M."/>
            <person name="Wang G."/>
        </authorList>
    </citation>
    <scope>NUCLEOTIDE SEQUENCE [LARGE SCALE GENOMIC DNA]</scope>
    <source>
        <strain evidence="2 3">3-3</strain>
    </source>
</reference>
<accession>A0A0C1LA83</accession>
<dbReference type="SUPFAM" id="SSF159888">
    <property type="entry name" value="YdhG-like"/>
    <property type="match status" value="1"/>
</dbReference>
<name>A0A0C1LA83_9BACT</name>
<dbReference type="Pfam" id="PF18899">
    <property type="entry name" value="DUF5655"/>
    <property type="match status" value="1"/>
</dbReference>